<dbReference type="InterPro" id="IPR014017">
    <property type="entry name" value="DNA_helicase_UvrD-like_C"/>
</dbReference>
<accession>A0A9E1M010</accession>
<comment type="caution">
    <text evidence="11">The sequence shown here is derived from an EMBL/GenBank/DDBJ whole genome shotgun (WGS) entry which is preliminary data.</text>
</comment>
<feature type="binding site" evidence="9">
    <location>
        <begin position="253"/>
        <end position="260"/>
    </location>
    <ligand>
        <name>ATP</name>
        <dbReference type="ChEBI" id="CHEBI:30616"/>
    </ligand>
</feature>
<dbReference type="EC" id="5.6.2.4" evidence="7"/>
<dbReference type="InterPro" id="IPR000212">
    <property type="entry name" value="DNA_helicase_UvrD/REP"/>
</dbReference>
<dbReference type="AlphaFoldDB" id="A0A9E1M010"/>
<evidence type="ECO:0000256" key="1">
    <source>
        <dbReference type="ARBA" id="ARBA00022741"/>
    </source>
</evidence>
<evidence type="ECO:0000313" key="11">
    <source>
        <dbReference type="EMBL" id="MBS6623220.1"/>
    </source>
</evidence>
<evidence type="ECO:0000259" key="10">
    <source>
        <dbReference type="PROSITE" id="PS51198"/>
    </source>
</evidence>
<keyword evidence="5" id="KW-0413">Isomerase</keyword>
<dbReference type="PANTHER" id="PTHR11070">
    <property type="entry name" value="UVRD / RECB / PCRA DNA HELICASE FAMILY MEMBER"/>
    <property type="match status" value="1"/>
</dbReference>
<dbReference type="EMBL" id="JAGZYH010000079">
    <property type="protein sequence ID" value="MBS6623220.1"/>
    <property type="molecule type" value="Genomic_DNA"/>
</dbReference>
<sequence length="705" mass="79794">MAQQKMRRLAVGREVFSEVALLSDKARQTFYTEITRFRMGSAVSMKTLTGASVYEQVRLDGGISIIMKRIGDLFLALWAGPDPMAQEWADTHLCETNERTRSVQVYEIADTMTVSAGPLDQAPVFEALSNDDLLDIGLPKDRLANIRSVKSEDDLVRMQAQLPDRVYEMLTWYVQGEPWAKIVEAYKEDIADKQAVVETGDCLLDAGHFRIVETDEELRNIMDQPLAQWRVFLHPSQRKLVDRRWHGAARITGGAGTGKTVVALHRAKHLVELPDWLSTDRLLFTTFTKNLAVDVEAQLRMICSREDMKRITVLNLDAWLATFLSQNGQGHRIVYPGGSDGIYNAAWQSAIAKIPMHLGFPIAFYQDEWEQVVLPQHCHTARDYLFASRAGRGNALTRAQRKEIWPVFEELRIRLSLANAVTPEDAACEAINILQKSYPEGLFRAVVCDEIQDFKPDTLRLLRALTRDISKDEPFKEGDLFLVGDAHQRIYAKPVAFSSCGIEIRGRSSKLRVNYRTTDEIRVQAEQVYRNKTVDDMEGAEDEKTGYASLRHGRKPIVKICSGVDEECRWICGEINTLTSGDRAYHSSDICITVRTNEMLARYEEILRGHGLEVRRISRDIPDDPELPGIRLSTMHRIKGLEYKVVFVAGMNEGEFPHAPRDLQDRDAATRRLLLRAEEALYYVACTRAVDVLFLSCGGNPGAFI</sequence>
<feature type="domain" description="UvrD-like helicase ATP-binding" evidence="10">
    <location>
        <begin position="232"/>
        <end position="532"/>
    </location>
</feature>
<dbReference type="InterPro" id="IPR014016">
    <property type="entry name" value="UvrD-like_ATP-bd"/>
</dbReference>
<keyword evidence="4 9" id="KW-0067">ATP-binding</keyword>
<evidence type="ECO:0000256" key="4">
    <source>
        <dbReference type="ARBA" id="ARBA00022840"/>
    </source>
</evidence>
<dbReference type="SUPFAM" id="SSF52540">
    <property type="entry name" value="P-loop containing nucleoside triphosphate hydrolases"/>
    <property type="match status" value="1"/>
</dbReference>
<keyword evidence="3 9" id="KW-0347">Helicase</keyword>
<organism evidence="11 12">
    <name type="scientific">Faecalibacterium prausnitzii</name>
    <dbReference type="NCBI Taxonomy" id="853"/>
    <lineage>
        <taxon>Bacteria</taxon>
        <taxon>Bacillati</taxon>
        <taxon>Bacillota</taxon>
        <taxon>Clostridia</taxon>
        <taxon>Eubacteriales</taxon>
        <taxon>Oscillospiraceae</taxon>
        <taxon>Faecalibacterium</taxon>
    </lineage>
</organism>
<dbReference type="Proteomes" id="UP000811365">
    <property type="component" value="Unassembled WGS sequence"/>
</dbReference>
<name>A0A9E1M010_9FIRM</name>
<evidence type="ECO:0000256" key="8">
    <source>
        <dbReference type="ARBA" id="ARBA00048988"/>
    </source>
</evidence>
<reference evidence="11" key="1">
    <citation type="submission" date="2021-02" db="EMBL/GenBank/DDBJ databases">
        <title>Infant gut strain persistence is associated with maternal origin, phylogeny, and functional potential including surface adhesion and iron acquisition.</title>
        <authorList>
            <person name="Lou Y.C."/>
        </authorList>
    </citation>
    <scope>NUCLEOTIDE SEQUENCE</scope>
    <source>
        <strain evidence="11">L2_039_000G1_dasL2_039_000G1_maxbin2.maxbin.077</strain>
    </source>
</reference>
<feature type="non-terminal residue" evidence="11">
    <location>
        <position position="705"/>
    </location>
</feature>
<dbReference type="Pfam" id="PF00580">
    <property type="entry name" value="UvrD-helicase"/>
    <property type="match status" value="1"/>
</dbReference>
<evidence type="ECO:0000256" key="2">
    <source>
        <dbReference type="ARBA" id="ARBA00022801"/>
    </source>
</evidence>
<protein>
    <recommendedName>
        <fullName evidence="7">DNA 3'-5' helicase</fullName>
        <ecNumber evidence="7">5.6.2.4</ecNumber>
    </recommendedName>
</protein>
<keyword evidence="2 9" id="KW-0378">Hydrolase</keyword>
<comment type="catalytic activity">
    <reaction evidence="6">
        <text>Couples ATP hydrolysis with the unwinding of duplex DNA by translocating in the 3'-5' direction.</text>
        <dbReference type="EC" id="5.6.2.4"/>
    </reaction>
</comment>
<dbReference type="PANTHER" id="PTHR11070:SF45">
    <property type="entry name" value="DNA 3'-5' HELICASE"/>
    <property type="match status" value="1"/>
</dbReference>
<dbReference type="GO" id="GO:0005524">
    <property type="term" value="F:ATP binding"/>
    <property type="evidence" value="ECO:0007669"/>
    <property type="project" value="UniProtKB-UniRule"/>
</dbReference>
<dbReference type="GO" id="GO:0043138">
    <property type="term" value="F:3'-5' DNA helicase activity"/>
    <property type="evidence" value="ECO:0007669"/>
    <property type="project" value="UniProtKB-EC"/>
</dbReference>
<proteinExistence type="predicted"/>
<evidence type="ECO:0000256" key="3">
    <source>
        <dbReference type="ARBA" id="ARBA00022806"/>
    </source>
</evidence>
<dbReference type="Pfam" id="PF13361">
    <property type="entry name" value="UvrD_C"/>
    <property type="match status" value="2"/>
</dbReference>
<dbReference type="InterPro" id="IPR027417">
    <property type="entry name" value="P-loop_NTPase"/>
</dbReference>
<comment type="catalytic activity">
    <reaction evidence="8">
        <text>ATP + H2O = ADP + phosphate + H(+)</text>
        <dbReference type="Rhea" id="RHEA:13065"/>
        <dbReference type="ChEBI" id="CHEBI:15377"/>
        <dbReference type="ChEBI" id="CHEBI:15378"/>
        <dbReference type="ChEBI" id="CHEBI:30616"/>
        <dbReference type="ChEBI" id="CHEBI:43474"/>
        <dbReference type="ChEBI" id="CHEBI:456216"/>
        <dbReference type="EC" id="5.6.2.4"/>
    </reaction>
</comment>
<evidence type="ECO:0000313" key="12">
    <source>
        <dbReference type="Proteomes" id="UP000811365"/>
    </source>
</evidence>
<evidence type="ECO:0000256" key="9">
    <source>
        <dbReference type="PROSITE-ProRule" id="PRU00560"/>
    </source>
</evidence>
<dbReference type="GO" id="GO:0000725">
    <property type="term" value="P:recombinational repair"/>
    <property type="evidence" value="ECO:0007669"/>
    <property type="project" value="TreeGrafter"/>
</dbReference>
<evidence type="ECO:0000256" key="5">
    <source>
        <dbReference type="ARBA" id="ARBA00023235"/>
    </source>
</evidence>
<evidence type="ECO:0000256" key="7">
    <source>
        <dbReference type="ARBA" id="ARBA00034808"/>
    </source>
</evidence>
<dbReference type="CDD" id="cd18807">
    <property type="entry name" value="SF1_C_UvrD"/>
    <property type="match status" value="1"/>
</dbReference>
<keyword evidence="1 9" id="KW-0547">Nucleotide-binding</keyword>
<evidence type="ECO:0000256" key="6">
    <source>
        <dbReference type="ARBA" id="ARBA00034617"/>
    </source>
</evidence>
<dbReference type="GO" id="GO:0016787">
    <property type="term" value="F:hydrolase activity"/>
    <property type="evidence" value="ECO:0007669"/>
    <property type="project" value="UniProtKB-UniRule"/>
</dbReference>
<gene>
    <name evidence="11" type="ORF">KH315_13885</name>
</gene>
<dbReference type="PROSITE" id="PS51198">
    <property type="entry name" value="UVRD_HELICASE_ATP_BIND"/>
    <property type="match status" value="1"/>
</dbReference>
<dbReference type="GO" id="GO:0003677">
    <property type="term" value="F:DNA binding"/>
    <property type="evidence" value="ECO:0007669"/>
    <property type="project" value="InterPro"/>
</dbReference>
<dbReference type="Gene3D" id="3.40.50.300">
    <property type="entry name" value="P-loop containing nucleotide triphosphate hydrolases"/>
    <property type="match status" value="2"/>
</dbReference>